<name>G9WK51_9FIRM</name>
<reference evidence="1" key="1">
    <citation type="submission" date="2011-08" db="EMBL/GenBank/DDBJ databases">
        <authorList>
            <consortium name="The Broad Institute Genome Sequencing Platform"/>
            <person name="Earl A."/>
            <person name="Ward D."/>
            <person name="Feldgarden M."/>
            <person name="Gevers D."/>
            <person name="Sizova M."/>
            <person name="Hazen A."/>
            <person name="Epstein S."/>
            <person name="Young S.K."/>
            <person name="Zeng Q."/>
            <person name="Gargeya S."/>
            <person name="Fitzgerald M."/>
            <person name="Haas B."/>
            <person name="Abouelleil A."/>
            <person name="Alvarado L."/>
            <person name="Arachchi H.M."/>
            <person name="Berlin A."/>
            <person name="Brown A."/>
            <person name="Chapman S.B."/>
            <person name="Chen Z."/>
            <person name="Dunbar C."/>
            <person name="Freedman E."/>
            <person name="Gearin G."/>
            <person name="Gellesch M."/>
            <person name="Goldberg J."/>
            <person name="Griggs A."/>
            <person name="Gujja S."/>
            <person name="Heiman D."/>
            <person name="Howarth C."/>
            <person name="Larson L."/>
            <person name="Lui A."/>
            <person name="MacDonald P.J.P."/>
            <person name="Montmayeur A."/>
            <person name="Murphy C."/>
            <person name="Neiman D."/>
            <person name="Pearson M."/>
            <person name="Priest M."/>
            <person name="Roberts A."/>
            <person name="Saif S."/>
            <person name="Shea T."/>
            <person name="Shenoy N."/>
            <person name="Sisk P."/>
            <person name="Stolte C."/>
            <person name="Sykes S."/>
            <person name="Wortman J."/>
            <person name="Nusbaum C."/>
            <person name="Birren B."/>
        </authorList>
    </citation>
    <scope>NUCLEOTIDE SEQUENCE</scope>
    <source>
        <strain evidence="1">ACB1</strain>
    </source>
</reference>
<dbReference type="SUPFAM" id="SSF46785">
    <property type="entry name" value="Winged helix' DNA-binding domain"/>
    <property type="match status" value="1"/>
</dbReference>
<proteinExistence type="predicted"/>
<dbReference type="InterPro" id="IPR036390">
    <property type="entry name" value="WH_DNA-bd_sf"/>
</dbReference>
<dbReference type="Proteomes" id="UP000018461">
    <property type="component" value="Unassembled WGS sequence"/>
</dbReference>
<protein>
    <submittedName>
        <fullName evidence="1">Uncharacterized protein</fullName>
    </submittedName>
</protein>
<accession>G9WK51</accession>
<dbReference type="RefSeq" id="WP_009533965.1">
    <property type="nucleotide sequence ID" value="NZ_KE148312.1"/>
</dbReference>
<dbReference type="HOGENOM" id="CLU_070332_0_0_9"/>
<dbReference type="EMBL" id="AFZC02000003">
    <property type="protein sequence ID" value="EHL14248.1"/>
    <property type="molecule type" value="Genomic_DNA"/>
</dbReference>
<gene>
    <name evidence="1" type="ORF">HMPREF9625_00091</name>
</gene>
<evidence type="ECO:0000313" key="2">
    <source>
        <dbReference type="Proteomes" id="UP000018461"/>
    </source>
</evidence>
<dbReference type="Gene3D" id="1.10.10.10">
    <property type="entry name" value="Winged helix-like DNA-binding domain superfamily/Winged helix DNA-binding domain"/>
    <property type="match status" value="1"/>
</dbReference>
<comment type="caution">
    <text evidence="1">The sequence shown here is derived from an EMBL/GenBank/DDBJ whole genome shotgun (WGS) entry which is preliminary data.</text>
</comment>
<dbReference type="AlphaFoldDB" id="G9WK51"/>
<sequence>MEILNKNIFGLNFQAEEINTKGLPVFMTAQRSFFRMSYKEIAFLCVQLSKEERFGIVALEKQLSFLSNKYGIPVVFGFSAVTKLQRDKLLERNIPFITDNGQLYLPFLGMMLNNTFKKKQETRRDKMMPVTQLLFLYMLYKSKGQAVMKKDAAAAIGVTRTSITRASEQLVAMGLISQEIQGKEYYMRTEMSDFALYKKAKPYLINPIQRILITEADYRYSEYVYSGESALSKVTMLNEPKIPVRAVYKADFNVDGVKEIDPKWITEEKPLFLELWKYNPAMFSNDGIVDPISLSICFDGIADERIEGAVEEYLEGWIWGPK</sequence>
<dbReference type="PATRIC" id="fig|796943.3.peg.100"/>
<evidence type="ECO:0000313" key="1">
    <source>
        <dbReference type="EMBL" id="EHL14248.1"/>
    </source>
</evidence>
<organism evidence="1 2">
    <name type="scientific">Oribacterium parvum ACB1</name>
    <dbReference type="NCBI Taxonomy" id="796943"/>
    <lineage>
        <taxon>Bacteria</taxon>
        <taxon>Bacillati</taxon>
        <taxon>Bacillota</taxon>
        <taxon>Clostridia</taxon>
        <taxon>Lachnospirales</taxon>
        <taxon>Lachnospiraceae</taxon>
        <taxon>Oribacterium</taxon>
    </lineage>
</organism>
<reference evidence="1" key="2">
    <citation type="submission" date="2013-03" db="EMBL/GenBank/DDBJ databases">
        <title>The Genome Sequence of Oribacterium sp. ACB1.</title>
        <authorList>
            <consortium name="The Broad Institute Genomics Platform"/>
            <consortium name="The Broad Institute Genome Sequencing Center for Infectious Disease"/>
            <person name="Earl A."/>
            <person name="Ward D."/>
            <person name="Feldgarden M."/>
            <person name="Gevers D."/>
            <person name="Sizova M."/>
            <person name="Hazen A."/>
            <person name="Epstein S."/>
            <person name="Walker B."/>
            <person name="Young S."/>
            <person name="Zeng Q."/>
            <person name="Gargeya S."/>
            <person name="Fitzgerald M."/>
            <person name="Haas B."/>
            <person name="Abouelleil A."/>
            <person name="Allen A.W."/>
            <person name="Alvarado L."/>
            <person name="Arachchi H.M."/>
            <person name="Berlin A.M."/>
            <person name="Chapman S.B."/>
            <person name="Gainer-Dewar J."/>
            <person name="Goldberg J."/>
            <person name="Griggs A."/>
            <person name="Gujja S."/>
            <person name="Hansen M."/>
            <person name="Howarth C."/>
            <person name="Imamovic A."/>
            <person name="Ireland A."/>
            <person name="Larimer J."/>
            <person name="McCowan C."/>
            <person name="Murphy C."/>
            <person name="Pearson M."/>
            <person name="Poon T.W."/>
            <person name="Priest M."/>
            <person name="Roberts A."/>
            <person name="Saif S."/>
            <person name="Shea T."/>
            <person name="Sisk P."/>
            <person name="Sykes S."/>
            <person name="Wortman J."/>
            <person name="Nusbaum C."/>
            <person name="Birren B."/>
        </authorList>
    </citation>
    <scope>NUCLEOTIDE SEQUENCE [LARGE SCALE GENOMIC DNA]</scope>
    <source>
        <strain evidence="1">ACB1</strain>
    </source>
</reference>
<keyword evidence="2" id="KW-1185">Reference proteome</keyword>
<dbReference type="InterPro" id="IPR036388">
    <property type="entry name" value="WH-like_DNA-bd_sf"/>
</dbReference>
<dbReference type="STRING" id="796943.HMPREF9625_00091"/>